<proteinExistence type="predicted"/>
<dbReference type="InterPro" id="IPR050210">
    <property type="entry name" value="tRNA_Adenine-N(6)_MTase"/>
</dbReference>
<dbReference type="CDD" id="cd02440">
    <property type="entry name" value="AdoMet_MTases"/>
    <property type="match status" value="1"/>
</dbReference>
<sequence>MMSFMETTFDDILYGKLKMRQPLCGPRISVDTVLLAWFVRLRQGDRVMELGTASGGISLILAKRWPAVSFITGIDIQEELVKMARENAEINGLADRVTFEVCDIRNITSLYPPQSFDVVVVNPPYNEIGESRVSPKRGVAISRQEVVCTLEDVVRASYHLLKDRARLYMVLKAGRVSELCWLLEKTRMPLKKLKVVYPKPKVEASIILVEARRNAGRGVKVEPPLYICDESGNYTPELMSAYEIGGK</sequence>
<organism evidence="2 3">
    <name type="scientific">Acetomicrobium flavidum</name>
    <dbReference type="NCBI Taxonomy" id="49896"/>
    <lineage>
        <taxon>Bacteria</taxon>
        <taxon>Thermotogati</taxon>
        <taxon>Synergistota</taxon>
        <taxon>Synergistia</taxon>
        <taxon>Synergistales</taxon>
        <taxon>Acetomicrobiaceae</taxon>
        <taxon>Acetomicrobium</taxon>
    </lineage>
</organism>
<evidence type="ECO:0000259" key="1">
    <source>
        <dbReference type="Pfam" id="PF13847"/>
    </source>
</evidence>
<protein>
    <submittedName>
        <fullName evidence="2">tRNA1(Val) A37 N6-methylase TrmN6</fullName>
    </submittedName>
</protein>
<dbReference type="EMBL" id="FSQZ01000001">
    <property type="protein sequence ID" value="SIN64682.1"/>
    <property type="molecule type" value="Genomic_DNA"/>
</dbReference>
<dbReference type="Proteomes" id="UP000185093">
    <property type="component" value="Unassembled WGS sequence"/>
</dbReference>
<dbReference type="InterPro" id="IPR025714">
    <property type="entry name" value="Methyltranfer_dom"/>
</dbReference>
<keyword evidence="3" id="KW-1185">Reference proteome</keyword>
<dbReference type="Pfam" id="PF13847">
    <property type="entry name" value="Methyltransf_31"/>
    <property type="match status" value="1"/>
</dbReference>
<feature type="domain" description="Methyltransferase" evidence="1">
    <location>
        <begin position="43"/>
        <end position="131"/>
    </location>
</feature>
<comment type="caution">
    <text evidence="2">The sequence shown here is derived from an EMBL/GenBank/DDBJ whole genome shotgun (WGS) entry which is preliminary data.</text>
</comment>
<name>A0ABY1JBY3_9BACT</name>
<gene>
    <name evidence="2" type="ORF">SAMN05444368_0650</name>
</gene>
<dbReference type="Gene3D" id="3.40.50.150">
    <property type="entry name" value="Vaccinia Virus protein VP39"/>
    <property type="match status" value="1"/>
</dbReference>
<dbReference type="PANTHER" id="PTHR47739">
    <property type="entry name" value="TRNA1(VAL) (ADENINE(37)-N6)-METHYLTRANSFERASE"/>
    <property type="match status" value="1"/>
</dbReference>
<reference evidence="2 3" key="1">
    <citation type="submission" date="2016-11" db="EMBL/GenBank/DDBJ databases">
        <authorList>
            <person name="Varghese N."/>
            <person name="Submissions S."/>
        </authorList>
    </citation>
    <scope>NUCLEOTIDE SEQUENCE [LARGE SCALE GENOMIC DNA]</scope>
    <source>
        <strain evidence="2 3">DSM 20664</strain>
    </source>
</reference>
<dbReference type="SUPFAM" id="SSF53335">
    <property type="entry name" value="S-adenosyl-L-methionine-dependent methyltransferases"/>
    <property type="match status" value="1"/>
</dbReference>
<accession>A0ABY1JBY3</accession>
<dbReference type="PANTHER" id="PTHR47739:SF1">
    <property type="entry name" value="TRNA1(VAL) (ADENINE(37)-N6)-METHYLTRANSFERASE"/>
    <property type="match status" value="1"/>
</dbReference>
<dbReference type="InterPro" id="IPR002052">
    <property type="entry name" value="DNA_methylase_N6_adenine_CS"/>
</dbReference>
<evidence type="ECO:0000313" key="3">
    <source>
        <dbReference type="Proteomes" id="UP000185093"/>
    </source>
</evidence>
<evidence type="ECO:0000313" key="2">
    <source>
        <dbReference type="EMBL" id="SIN64682.1"/>
    </source>
</evidence>
<dbReference type="InterPro" id="IPR029063">
    <property type="entry name" value="SAM-dependent_MTases_sf"/>
</dbReference>
<dbReference type="PROSITE" id="PS00092">
    <property type="entry name" value="N6_MTASE"/>
    <property type="match status" value="1"/>
</dbReference>